<comment type="caution">
    <text evidence="1">The sequence shown here is derived from an EMBL/GenBank/DDBJ whole genome shotgun (WGS) entry which is preliminary data.</text>
</comment>
<dbReference type="EMBL" id="VBOZ01000019">
    <property type="protein sequence ID" value="TMQ64536.1"/>
    <property type="molecule type" value="Genomic_DNA"/>
</dbReference>
<dbReference type="PROSITE" id="PS51257">
    <property type="entry name" value="PROKAR_LIPOPROTEIN"/>
    <property type="match status" value="1"/>
</dbReference>
<protein>
    <recommendedName>
        <fullName evidence="3">Lipoprotein</fullName>
    </recommendedName>
</protein>
<organism evidence="1 2">
    <name type="scientific">Eiseniibacteriota bacterium</name>
    <dbReference type="NCBI Taxonomy" id="2212470"/>
    <lineage>
        <taxon>Bacteria</taxon>
        <taxon>Candidatus Eiseniibacteriota</taxon>
    </lineage>
</organism>
<dbReference type="AlphaFoldDB" id="A0A538TLM9"/>
<evidence type="ECO:0000313" key="1">
    <source>
        <dbReference type="EMBL" id="TMQ64536.1"/>
    </source>
</evidence>
<evidence type="ECO:0000313" key="2">
    <source>
        <dbReference type="Proteomes" id="UP000317691"/>
    </source>
</evidence>
<sequence>MRVLRCIAIVLPIVMVAAGCGRKESTRVVGPPPPSEGPQIVEAHWVMERDALDGAVQLAASSPLVRRAIVGAGNVRLTPVFRYAVRAEGTEKGGARIGATILPYILDGDSTHAVFISLLERDGKQLVEAQELILGREPTALESGFSPLRLGDRIGWIKNGSSYALGVDGLPQLAPEKFNWVKFITCFLGGAEDACTAGSSVAQAIAPGYPYAAQIGCGVGVALHALGCAAGAF</sequence>
<name>A0A538TLM9_UNCEI</name>
<proteinExistence type="predicted"/>
<evidence type="ECO:0008006" key="3">
    <source>
        <dbReference type="Google" id="ProtNLM"/>
    </source>
</evidence>
<gene>
    <name evidence="1" type="ORF">E6K79_07450</name>
</gene>
<accession>A0A538TLM9</accession>
<dbReference type="Proteomes" id="UP000317691">
    <property type="component" value="Unassembled WGS sequence"/>
</dbReference>
<reference evidence="1 2" key="1">
    <citation type="journal article" date="2019" name="Nat. Microbiol.">
        <title>Mediterranean grassland soil C-N compound turnover is dependent on rainfall and depth, and is mediated by genomically divergent microorganisms.</title>
        <authorList>
            <person name="Diamond S."/>
            <person name="Andeer P.F."/>
            <person name="Li Z."/>
            <person name="Crits-Christoph A."/>
            <person name="Burstein D."/>
            <person name="Anantharaman K."/>
            <person name="Lane K.R."/>
            <person name="Thomas B.C."/>
            <person name="Pan C."/>
            <person name="Northen T.R."/>
            <person name="Banfield J.F."/>
        </authorList>
    </citation>
    <scope>NUCLEOTIDE SEQUENCE [LARGE SCALE GENOMIC DNA]</scope>
    <source>
        <strain evidence="1">WS_9</strain>
    </source>
</reference>